<reference evidence="1" key="1">
    <citation type="journal article" date="2023" name="Int. J. Syst. Evol. Microbiol.">
        <title>&lt;i&gt;Clostridium folliculivorans&lt;/i&gt; sp. nov., isolated from soil samples of an organic paddy in Japan.</title>
        <authorList>
            <person name="Tazawa J."/>
            <person name="Kobayashi H."/>
            <person name="Tanizawa Y."/>
            <person name="Uchino A."/>
            <person name="Tanaka F."/>
            <person name="Urashima Y."/>
            <person name="Miura S."/>
            <person name="Sakamoto M."/>
            <person name="Ohkuma M."/>
            <person name="Tohno M."/>
        </authorList>
    </citation>
    <scope>NUCLEOTIDE SEQUENCE</scope>
    <source>
        <strain evidence="1">D1-1</strain>
    </source>
</reference>
<comment type="caution">
    <text evidence="1">The sequence shown here is derived from an EMBL/GenBank/DDBJ whole genome shotgun (WGS) entry which is preliminary data.</text>
</comment>
<gene>
    <name evidence="1" type="ORF">CFOLD11_10580</name>
</gene>
<accession>A0A9W5Y086</accession>
<name>A0A9W5Y086_9CLOT</name>
<keyword evidence="2" id="KW-1185">Reference proteome</keyword>
<dbReference type="Proteomes" id="UP001057868">
    <property type="component" value="Unassembled WGS sequence"/>
</dbReference>
<dbReference type="EMBL" id="BQXY01000001">
    <property type="protein sequence ID" value="GKU24232.1"/>
    <property type="molecule type" value="Genomic_DNA"/>
</dbReference>
<dbReference type="AlphaFoldDB" id="A0A9W5Y086"/>
<evidence type="ECO:0000313" key="1">
    <source>
        <dbReference type="EMBL" id="GKU24232.1"/>
    </source>
</evidence>
<evidence type="ECO:0000313" key="2">
    <source>
        <dbReference type="Proteomes" id="UP001057868"/>
    </source>
</evidence>
<dbReference type="RefSeq" id="WP_261851252.1">
    <property type="nucleotide sequence ID" value="NZ_BQXY01000001.1"/>
</dbReference>
<proteinExistence type="predicted"/>
<protein>
    <submittedName>
        <fullName evidence="1">Uncharacterized protein</fullName>
    </submittedName>
</protein>
<organism evidence="1 2">
    <name type="scientific">Clostridium folliculivorans</name>
    <dbReference type="NCBI Taxonomy" id="2886038"/>
    <lineage>
        <taxon>Bacteria</taxon>
        <taxon>Bacillati</taxon>
        <taxon>Bacillota</taxon>
        <taxon>Clostridia</taxon>
        <taxon>Eubacteriales</taxon>
        <taxon>Clostridiaceae</taxon>
        <taxon>Clostridium</taxon>
    </lineage>
</organism>
<sequence length="69" mass="7939">MFRKLLPSNVNIIDGNAGTTRNLKRILAEMDSLDEGSGKITFYNSSIEVKDETEIKKYSRLFERLNDIE</sequence>